<dbReference type="Pfam" id="PF03793">
    <property type="entry name" value="PASTA"/>
    <property type="match status" value="3"/>
</dbReference>
<sequence length="257" mass="28051">MIYIKTSSKKDVLIHIGIMLSLLAIIVLSFFFIYLPSTTNHGESITVPDLSGMKVDAVEEFLESRDLRYEINDSTFISNKPASIVLTQYPKAGEKVKENRKIYITVTTNNPPNVEMPKLVDISLKSAQMLLQSYELQEGSIKYVPNLAQNLVLKQEFNGKEIAPGTKLPKGSKIDLTVGDGVGKDDFTLQNVVGMTLEEAKVVIEGSSLVIGSILYDGNSSEPTGTVIKQNPAADSNIRVGEVVDLWVSGTGPDTNE</sequence>
<keyword evidence="1" id="KW-0472">Membrane</keyword>
<dbReference type="Proteomes" id="UP000480178">
    <property type="component" value="Chromosome"/>
</dbReference>
<evidence type="ECO:0000256" key="1">
    <source>
        <dbReference type="SAM" id="Phobius"/>
    </source>
</evidence>
<keyword evidence="4" id="KW-1185">Reference proteome</keyword>
<dbReference type="InterPro" id="IPR005543">
    <property type="entry name" value="PASTA_dom"/>
</dbReference>
<feature type="domain" description="PASTA" evidence="2">
    <location>
        <begin position="110"/>
        <end position="180"/>
    </location>
</feature>
<keyword evidence="1" id="KW-0812">Transmembrane</keyword>
<dbReference type="SMART" id="SM00740">
    <property type="entry name" value="PASTA"/>
    <property type="match status" value="3"/>
</dbReference>
<feature type="domain" description="PASTA" evidence="2">
    <location>
        <begin position="183"/>
        <end position="250"/>
    </location>
</feature>
<organism evidence="3 4">
    <name type="scientific">Rhodocytophaga rosea</name>
    <dbReference type="NCBI Taxonomy" id="2704465"/>
    <lineage>
        <taxon>Bacteria</taxon>
        <taxon>Pseudomonadati</taxon>
        <taxon>Bacteroidota</taxon>
        <taxon>Cytophagia</taxon>
        <taxon>Cytophagales</taxon>
        <taxon>Rhodocytophagaceae</taxon>
        <taxon>Rhodocytophaga</taxon>
    </lineage>
</organism>
<accession>A0A6C0GG60</accession>
<dbReference type="Gene3D" id="3.30.10.20">
    <property type="match status" value="3"/>
</dbReference>
<gene>
    <name evidence="3" type="ORF">GXP67_09165</name>
</gene>
<evidence type="ECO:0000313" key="3">
    <source>
        <dbReference type="EMBL" id="QHT66814.1"/>
    </source>
</evidence>
<dbReference type="RefSeq" id="WP_162442866.1">
    <property type="nucleotide sequence ID" value="NZ_CP048222.1"/>
</dbReference>
<name>A0A6C0GG60_9BACT</name>
<dbReference type="EMBL" id="CP048222">
    <property type="protein sequence ID" value="QHT66814.1"/>
    <property type="molecule type" value="Genomic_DNA"/>
</dbReference>
<feature type="domain" description="PASTA" evidence="2">
    <location>
        <begin position="42"/>
        <end position="108"/>
    </location>
</feature>
<reference evidence="3 4" key="1">
    <citation type="submission" date="2020-01" db="EMBL/GenBank/DDBJ databases">
        <authorList>
            <person name="Kim M.K."/>
        </authorList>
    </citation>
    <scope>NUCLEOTIDE SEQUENCE [LARGE SCALE GENOMIC DNA]</scope>
    <source>
        <strain evidence="3 4">172606-1</strain>
    </source>
</reference>
<evidence type="ECO:0000313" key="4">
    <source>
        <dbReference type="Proteomes" id="UP000480178"/>
    </source>
</evidence>
<evidence type="ECO:0000259" key="2">
    <source>
        <dbReference type="PROSITE" id="PS51178"/>
    </source>
</evidence>
<feature type="transmembrane region" description="Helical" evidence="1">
    <location>
        <begin position="12"/>
        <end position="35"/>
    </location>
</feature>
<protein>
    <submittedName>
        <fullName evidence="3">PASTA domain-containing protein</fullName>
    </submittedName>
</protein>
<dbReference type="AlphaFoldDB" id="A0A6C0GG60"/>
<proteinExistence type="predicted"/>
<dbReference type="KEGG" id="rhoz:GXP67_09165"/>
<dbReference type="CDD" id="cd06577">
    <property type="entry name" value="PASTA_pknB"/>
    <property type="match status" value="3"/>
</dbReference>
<dbReference type="SUPFAM" id="SSF54184">
    <property type="entry name" value="Penicillin-binding protein 2x (pbp-2x), c-terminal domain"/>
    <property type="match status" value="1"/>
</dbReference>
<keyword evidence="1" id="KW-1133">Transmembrane helix</keyword>
<dbReference type="PROSITE" id="PS51178">
    <property type="entry name" value="PASTA"/>
    <property type="match status" value="3"/>
</dbReference>